<keyword evidence="6 7" id="KW-0067">ATP-binding</keyword>
<dbReference type="PROSITE" id="PS00108">
    <property type="entry name" value="PROTEIN_KINASE_ST"/>
    <property type="match status" value="1"/>
</dbReference>
<evidence type="ECO:0000256" key="6">
    <source>
        <dbReference type="ARBA" id="ARBA00022840"/>
    </source>
</evidence>
<dbReference type="Gene3D" id="1.10.510.10">
    <property type="entry name" value="Transferase(Phosphotransferase) domain 1"/>
    <property type="match status" value="1"/>
</dbReference>
<keyword evidence="8" id="KW-0812">Transmembrane</keyword>
<dbReference type="PANTHER" id="PTHR43289:SF6">
    <property type="entry name" value="SERINE_THREONINE-PROTEIN KINASE NEKL-3"/>
    <property type="match status" value="1"/>
</dbReference>
<evidence type="ECO:0000256" key="5">
    <source>
        <dbReference type="ARBA" id="ARBA00022777"/>
    </source>
</evidence>
<feature type="transmembrane region" description="Helical" evidence="8">
    <location>
        <begin position="392"/>
        <end position="412"/>
    </location>
</feature>
<dbReference type="FunFam" id="1.10.510.10:FF:000021">
    <property type="entry name" value="Serine/threonine protein kinase"/>
    <property type="match status" value="1"/>
</dbReference>
<dbReference type="Pfam" id="PF00069">
    <property type="entry name" value="Pkinase"/>
    <property type="match status" value="1"/>
</dbReference>
<accession>A0A518BXT0</accession>
<dbReference type="InterPro" id="IPR008271">
    <property type="entry name" value="Ser/Thr_kinase_AS"/>
</dbReference>
<organism evidence="10 11">
    <name type="scientific">Mucisphaera calidilacus</name>
    <dbReference type="NCBI Taxonomy" id="2527982"/>
    <lineage>
        <taxon>Bacteria</taxon>
        <taxon>Pseudomonadati</taxon>
        <taxon>Planctomycetota</taxon>
        <taxon>Phycisphaerae</taxon>
        <taxon>Phycisphaerales</taxon>
        <taxon>Phycisphaeraceae</taxon>
        <taxon>Mucisphaera</taxon>
    </lineage>
</organism>
<reference evidence="10 11" key="1">
    <citation type="submission" date="2019-02" db="EMBL/GenBank/DDBJ databases">
        <title>Deep-cultivation of Planctomycetes and their phenomic and genomic characterization uncovers novel biology.</title>
        <authorList>
            <person name="Wiegand S."/>
            <person name="Jogler M."/>
            <person name="Boedeker C."/>
            <person name="Pinto D."/>
            <person name="Vollmers J."/>
            <person name="Rivas-Marin E."/>
            <person name="Kohn T."/>
            <person name="Peeters S.H."/>
            <person name="Heuer A."/>
            <person name="Rast P."/>
            <person name="Oberbeckmann S."/>
            <person name="Bunk B."/>
            <person name="Jeske O."/>
            <person name="Meyerdierks A."/>
            <person name="Storesund J.E."/>
            <person name="Kallscheuer N."/>
            <person name="Luecker S."/>
            <person name="Lage O.M."/>
            <person name="Pohl T."/>
            <person name="Merkel B.J."/>
            <person name="Hornburger P."/>
            <person name="Mueller R.-W."/>
            <person name="Bruemmer F."/>
            <person name="Labrenz M."/>
            <person name="Spormann A.M."/>
            <person name="Op den Camp H."/>
            <person name="Overmann J."/>
            <person name="Amann R."/>
            <person name="Jetten M.S.M."/>
            <person name="Mascher T."/>
            <person name="Medema M.H."/>
            <person name="Devos D.P."/>
            <person name="Kaster A.-K."/>
            <person name="Ovreas L."/>
            <person name="Rohde M."/>
            <person name="Galperin M.Y."/>
            <person name="Jogler C."/>
        </authorList>
    </citation>
    <scope>NUCLEOTIDE SEQUENCE [LARGE SCALE GENOMIC DNA]</scope>
    <source>
        <strain evidence="10 11">Pan265</strain>
    </source>
</reference>
<dbReference type="PANTHER" id="PTHR43289">
    <property type="entry name" value="MITOGEN-ACTIVATED PROTEIN KINASE KINASE KINASE 20-RELATED"/>
    <property type="match status" value="1"/>
</dbReference>
<feature type="binding site" evidence="7">
    <location>
        <position position="118"/>
    </location>
    <ligand>
        <name>ATP</name>
        <dbReference type="ChEBI" id="CHEBI:30616"/>
    </ligand>
</feature>
<protein>
    <recommendedName>
        <fullName evidence="1">non-specific serine/threonine protein kinase</fullName>
        <ecNumber evidence="1">2.7.11.1</ecNumber>
    </recommendedName>
</protein>
<keyword evidence="5 10" id="KW-0418">Kinase</keyword>
<dbReference type="AlphaFoldDB" id="A0A518BXT0"/>
<name>A0A518BXT0_9BACT</name>
<evidence type="ECO:0000256" key="3">
    <source>
        <dbReference type="ARBA" id="ARBA00022679"/>
    </source>
</evidence>
<dbReference type="InterPro" id="IPR017441">
    <property type="entry name" value="Protein_kinase_ATP_BS"/>
</dbReference>
<proteinExistence type="predicted"/>
<dbReference type="InterPro" id="IPR011009">
    <property type="entry name" value="Kinase-like_dom_sf"/>
</dbReference>
<sequence>MPESKRANIDSMVGRVVVEKGLATPSEVQKCLELQRAANDGSDPRHASLAHFLVAEGIVTRKQIERLRPDLEEQKAEQQQLPGYELLGRLGAGAMATVHKARQLSLDRLVAIKVLPRKHTNNPQFVERFYAEGRAAAKLNHPNIVQAIDVGKAGNYHYFVMEYVEGRTVYEDLAEKGHLSEEESLNIAIPIAKALEHAHDAGFIHRDVKPKNIMLTNDGKVKLADMGLARAVSDREAAEAEAGKAYGTPYYISPEQIRGERNVDFRADIYGFGATLYHMVTGQVPFDGPNPSAVMHQHLKADLVPPDHLNPKISTGLGEIIEVCMAKNRNKRYATTHDLLDDLTTVQKGEAPLHARKLFDMSSLSVLAGDTPEAAPLVELTQAPANVGMSPVFWLAAIGWAVAGALFLALLMSN</sequence>
<dbReference type="PROSITE" id="PS00107">
    <property type="entry name" value="PROTEIN_KINASE_ATP"/>
    <property type="match status" value="1"/>
</dbReference>
<evidence type="ECO:0000259" key="9">
    <source>
        <dbReference type="PROSITE" id="PS50011"/>
    </source>
</evidence>
<evidence type="ECO:0000256" key="1">
    <source>
        <dbReference type="ARBA" id="ARBA00012513"/>
    </source>
</evidence>
<keyword evidence="2" id="KW-0723">Serine/threonine-protein kinase</keyword>
<dbReference type="PROSITE" id="PS50011">
    <property type="entry name" value="PROTEIN_KINASE_DOM"/>
    <property type="match status" value="1"/>
</dbReference>
<feature type="domain" description="Protein kinase" evidence="9">
    <location>
        <begin position="84"/>
        <end position="344"/>
    </location>
</feature>
<gene>
    <name evidence="10" type="primary">pknB</name>
    <name evidence="10" type="ORF">Pan265_16350</name>
</gene>
<keyword evidence="8" id="KW-1133">Transmembrane helix</keyword>
<dbReference type="SMART" id="SM00220">
    <property type="entry name" value="S_TKc"/>
    <property type="match status" value="1"/>
</dbReference>
<dbReference type="SUPFAM" id="SSF56112">
    <property type="entry name" value="Protein kinase-like (PK-like)"/>
    <property type="match status" value="1"/>
</dbReference>
<evidence type="ECO:0000256" key="4">
    <source>
        <dbReference type="ARBA" id="ARBA00022741"/>
    </source>
</evidence>
<evidence type="ECO:0000256" key="2">
    <source>
        <dbReference type="ARBA" id="ARBA00022527"/>
    </source>
</evidence>
<dbReference type="InterPro" id="IPR000719">
    <property type="entry name" value="Prot_kinase_dom"/>
</dbReference>
<keyword evidence="11" id="KW-1185">Reference proteome</keyword>
<dbReference type="KEGG" id="mcad:Pan265_16350"/>
<evidence type="ECO:0000313" key="11">
    <source>
        <dbReference type="Proteomes" id="UP000320386"/>
    </source>
</evidence>
<keyword evidence="4 7" id="KW-0547">Nucleotide-binding</keyword>
<dbReference type="OrthoDB" id="6111975at2"/>
<dbReference type="GO" id="GO:0005524">
    <property type="term" value="F:ATP binding"/>
    <property type="evidence" value="ECO:0007669"/>
    <property type="project" value="UniProtKB-UniRule"/>
</dbReference>
<evidence type="ECO:0000256" key="7">
    <source>
        <dbReference type="PROSITE-ProRule" id="PRU10141"/>
    </source>
</evidence>
<evidence type="ECO:0000256" key="8">
    <source>
        <dbReference type="SAM" id="Phobius"/>
    </source>
</evidence>
<keyword evidence="8" id="KW-0472">Membrane</keyword>
<dbReference type="Gene3D" id="3.30.200.20">
    <property type="entry name" value="Phosphorylase Kinase, domain 1"/>
    <property type="match status" value="1"/>
</dbReference>
<dbReference type="GO" id="GO:0004674">
    <property type="term" value="F:protein serine/threonine kinase activity"/>
    <property type="evidence" value="ECO:0007669"/>
    <property type="project" value="UniProtKB-KW"/>
</dbReference>
<dbReference type="CDD" id="cd14014">
    <property type="entry name" value="STKc_PknB_like"/>
    <property type="match status" value="1"/>
</dbReference>
<dbReference type="Proteomes" id="UP000320386">
    <property type="component" value="Chromosome"/>
</dbReference>
<dbReference type="EC" id="2.7.11.1" evidence="1"/>
<keyword evidence="3 10" id="KW-0808">Transferase</keyword>
<dbReference type="EMBL" id="CP036280">
    <property type="protein sequence ID" value="QDU71782.1"/>
    <property type="molecule type" value="Genomic_DNA"/>
</dbReference>
<evidence type="ECO:0000313" key="10">
    <source>
        <dbReference type="EMBL" id="QDU71782.1"/>
    </source>
</evidence>